<sequence length="109" mass="11495">MTLTIFRCGECGRGAFPEPLLCSRCGSDGFVTASVDRGVVEHTTRVVNPHHAVLATLLVAPEVRVVAALRNGAFAPGETVQVTSDPDVDGRVAYVPASSGSEVQEEERT</sequence>
<dbReference type="SUPFAM" id="SSF50249">
    <property type="entry name" value="Nucleic acid-binding proteins"/>
    <property type="match status" value="1"/>
</dbReference>
<reference evidence="1 2" key="1">
    <citation type="submission" date="2023-04" db="EMBL/GenBank/DDBJ databases">
        <title>Klugiella caeni sp. nov. isolated from the sludge of biochemical tank.</title>
        <authorList>
            <person name="Geng K."/>
        </authorList>
    </citation>
    <scope>NUCLEOTIDE SEQUENCE [LARGE SCALE GENOMIC DNA]</scope>
    <source>
        <strain evidence="1 2">YN-L-19</strain>
    </source>
</reference>
<dbReference type="Proteomes" id="UP001321506">
    <property type="component" value="Unassembled WGS sequence"/>
</dbReference>
<keyword evidence="2" id="KW-1185">Reference proteome</keyword>
<protein>
    <recommendedName>
        <fullName evidence="3">DUF35 domain-containing protein</fullName>
    </recommendedName>
</protein>
<dbReference type="InterPro" id="IPR012340">
    <property type="entry name" value="NA-bd_OB-fold"/>
</dbReference>
<accession>A0AAW6T720</accession>
<name>A0AAW6T720_9MICO</name>
<gene>
    <name evidence="1" type="ORF">QF206_08625</name>
</gene>
<evidence type="ECO:0000313" key="1">
    <source>
        <dbReference type="EMBL" id="MDI2099024.1"/>
    </source>
</evidence>
<dbReference type="AlphaFoldDB" id="A0AAW6T720"/>
<evidence type="ECO:0008006" key="3">
    <source>
        <dbReference type="Google" id="ProtNLM"/>
    </source>
</evidence>
<evidence type="ECO:0000313" key="2">
    <source>
        <dbReference type="Proteomes" id="UP001321506"/>
    </source>
</evidence>
<organism evidence="1 2">
    <name type="scientific">Ruicaihuangia caeni</name>
    <dbReference type="NCBI Taxonomy" id="3042517"/>
    <lineage>
        <taxon>Bacteria</taxon>
        <taxon>Bacillati</taxon>
        <taxon>Actinomycetota</taxon>
        <taxon>Actinomycetes</taxon>
        <taxon>Micrococcales</taxon>
        <taxon>Microbacteriaceae</taxon>
        <taxon>Ruicaihuangia</taxon>
    </lineage>
</organism>
<comment type="caution">
    <text evidence="1">The sequence shown here is derived from an EMBL/GenBank/DDBJ whole genome shotgun (WGS) entry which is preliminary data.</text>
</comment>
<proteinExistence type="predicted"/>
<dbReference type="RefSeq" id="WP_281488809.1">
    <property type="nucleotide sequence ID" value="NZ_JASATX010000003.1"/>
</dbReference>
<dbReference type="EMBL" id="JASATX010000003">
    <property type="protein sequence ID" value="MDI2099024.1"/>
    <property type="molecule type" value="Genomic_DNA"/>
</dbReference>